<gene>
    <name evidence="1" type="ORF">Spb1_22170</name>
</gene>
<dbReference type="KEGG" id="peh:Spb1_22170"/>
<reference evidence="1 2" key="1">
    <citation type="submission" date="2019-02" db="EMBL/GenBank/DDBJ databases">
        <title>Deep-cultivation of Planctomycetes and their phenomic and genomic characterization uncovers novel biology.</title>
        <authorList>
            <person name="Wiegand S."/>
            <person name="Jogler M."/>
            <person name="Boedeker C."/>
            <person name="Pinto D."/>
            <person name="Vollmers J."/>
            <person name="Rivas-Marin E."/>
            <person name="Kohn T."/>
            <person name="Peeters S.H."/>
            <person name="Heuer A."/>
            <person name="Rast P."/>
            <person name="Oberbeckmann S."/>
            <person name="Bunk B."/>
            <person name="Jeske O."/>
            <person name="Meyerdierks A."/>
            <person name="Storesund J.E."/>
            <person name="Kallscheuer N."/>
            <person name="Luecker S."/>
            <person name="Lage O.M."/>
            <person name="Pohl T."/>
            <person name="Merkel B.J."/>
            <person name="Hornburger P."/>
            <person name="Mueller R.-W."/>
            <person name="Bruemmer F."/>
            <person name="Labrenz M."/>
            <person name="Spormann A.M."/>
            <person name="Op den Camp H."/>
            <person name="Overmann J."/>
            <person name="Amann R."/>
            <person name="Jetten M.S.M."/>
            <person name="Mascher T."/>
            <person name="Medema M.H."/>
            <person name="Devos D.P."/>
            <person name="Kaster A.-K."/>
            <person name="Ovreas L."/>
            <person name="Rohde M."/>
            <person name="Galperin M.Y."/>
            <person name="Jogler C."/>
        </authorList>
    </citation>
    <scope>NUCLEOTIDE SEQUENCE [LARGE SCALE GENOMIC DNA]</scope>
    <source>
        <strain evidence="1 2">Spb1</strain>
    </source>
</reference>
<dbReference type="EMBL" id="CP036299">
    <property type="protein sequence ID" value="QDV30288.1"/>
    <property type="molecule type" value="Genomic_DNA"/>
</dbReference>
<accession>A0A518GNT5</accession>
<dbReference type="Proteomes" id="UP000315349">
    <property type="component" value="Chromosome"/>
</dbReference>
<sequence length="49" mass="5760">MNQKFVFRIKTFKGGVIDNVLIEGRNIDEARYRLQQRYPGCTIMSARPK</sequence>
<evidence type="ECO:0000313" key="1">
    <source>
        <dbReference type="EMBL" id="QDV30288.1"/>
    </source>
</evidence>
<evidence type="ECO:0000313" key="2">
    <source>
        <dbReference type="Proteomes" id="UP000315349"/>
    </source>
</evidence>
<keyword evidence="2" id="KW-1185">Reference proteome</keyword>
<protein>
    <submittedName>
        <fullName evidence="1">Uncharacterized protein</fullName>
    </submittedName>
</protein>
<dbReference type="AlphaFoldDB" id="A0A518GNT5"/>
<proteinExistence type="predicted"/>
<organism evidence="1 2">
    <name type="scientific">Planctopirus ephydatiae</name>
    <dbReference type="NCBI Taxonomy" id="2528019"/>
    <lineage>
        <taxon>Bacteria</taxon>
        <taxon>Pseudomonadati</taxon>
        <taxon>Planctomycetota</taxon>
        <taxon>Planctomycetia</taxon>
        <taxon>Planctomycetales</taxon>
        <taxon>Planctomycetaceae</taxon>
        <taxon>Planctopirus</taxon>
    </lineage>
</organism>
<name>A0A518GNT5_9PLAN</name>
<dbReference type="RefSeq" id="WP_186377513.1">
    <property type="nucleotide sequence ID" value="NZ_CP036299.1"/>
</dbReference>